<dbReference type="PANTHER" id="PTHR30212">
    <property type="entry name" value="PROTEIN YIIM"/>
    <property type="match status" value="1"/>
</dbReference>
<dbReference type="InterPro" id="IPR011037">
    <property type="entry name" value="Pyrv_Knase-like_insert_dom_sf"/>
</dbReference>
<organism evidence="3 4">
    <name type="scientific">Niallia oryzisoli</name>
    <dbReference type="NCBI Taxonomy" id="1737571"/>
    <lineage>
        <taxon>Bacteria</taxon>
        <taxon>Bacillati</taxon>
        <taxon>Bacillota</taxon>
        <taxon>Bacilli</taxon>
        <taxon>Bacillales</taxon>
        <taxon>Bacillaceae</taxon>
        <taxon>Niallia</taxon>
    </lineage>
</organism>
<keyword evidence="4" id="KW-1185">Reference proteome</keyword>
<dbReference type="Pfam" id="PF03473">
    <property type="entry name" value="MOSC"/>
    <property type="match status" value="1"/>
</dbReference>
<evidence type="ECO:0000256" key="1">
    <source>
        <dbReference type="SAM" id="MobiDB-lite"/>
    </source>
</evidence>
<sequence length="242" mass="27735">MSKPYIEKIFSGKVKKLGNPHAVNAMDKLWESGIFKEKIDEKIWLSRTGLLGDEVADTKNHGGAEKALFAYTVEHYDEWRKDQALETIGMGSMGENLAVRYMDENTVCIGDTYQYGDAIIQVSQPRQPCWKPARRFRLIDFALRIQRSGRTGWYFRVLKEAFVQDQVELELLERPYPQWTIAKCNEVMHVKKDEIKLAEELASCELLAMSWKETLHKRAGGENSSIDKRVYGPNGSRGEVQG</sequence>
<dbReference type="Pfam" id="PF03475">
    <property type="entry name" value="YiiM_3-alpha"/>
    <property type="match status" value="1"/>
</dbReference>
<dbReference type="InterPro" id="IPR052353">
    <property type="entry name" value="Benzoxazolinone_Detox_Enz"/>
</dbReference>
<proteinExistence type="predicted"/>
<dbReference type="SUPFAM" id="SSF50800">
    <property type="entry name" value="PK beta-barrel domain-like"/>
    <property type="match status" value="1"/>
</dbReference>
<dbReference type="Gene3D" id="2.40.33.20">
    <property type="entry name" value="PK beta-barrel domain-like"/>
    <property type="match status" value="1"/>
</dbReference>
<dbReference type="Proteomes" id="UP001357223">
    <property type="component" value="Chromosome"/>
</dbReference>
<accession>A0ABZ2CQ41</accession>
<dbReference type="PANTHER" id="PTHR30212:SF2">
    <property type="entry name" value="PROTEIN YIIM"/>
    <property type="match status" value="1"/>
</dbReference>
<dbReference type="InterPro" id="IPR005163">
    <property type="entry name" value="Tri_helical_YiiM-like"/>
</dbReference>
<reference evidence="3 4" key="1">
    <citation type="submission" date="2023-10" db="EMBL/GenBank/DDBJ databases">
        <title>Niallia locisalis sp.nov. isolated from a salt pond sample.</title>
        <authorList>
            <person name="Li X.-J."/>
            <person name="Dong L."/>
        </authorList>
    </citation>
    <scope>NUCLEOTIDE SEQUENCE [LARGE SCALE GENOMIC DNA]</scope>
    <source>
        <strain evidence="3 4">DSM 29761</strain>
    </source>
</reference>
<feature type="region of interest" description="Disordered" evidence="1">
    <location>
        <begin position="223"/>
        <end position="242"/>
    </location>
</feature>
<dbReference type="InterPro" id="IPR005302">
    <property type="entry name" value="MoCF_Sase_C"/>
</dbReference>
<evidence type="ECO:0000313" key="3">
    <source>
        <dbReference type="EMBL" id="WVX84082.1"/>
    </source>
</evidence>
<gene>
    <name evidence="3" type="ORF">R4Z09_14445</name>
</gene>
<protein>
    <submittedName>
        <fullName evidence="3">MOSC domain-containing protein</fullName>
    </submittedName>
</protein>
<evidence type="ECO:0000313" key="4">
    <source>
        <dbReference type="Proteomes" id="UP001357223"/>
    </source>
</evidence>
<dbReference type="EMBL" id="CP137640">
    <property type="protein sequence ID" value="WVX84082.1"/>
    <property type="molecule type" value="Genomic_DNA"/>
</dbReference>
<feature type="domain" description="MOSC" evidence="2">
    <location>
        <begin position="37"/>
        <end position="172"/>
    </location>
</feature>
<dbReference type="RefSeq" id="WP_338452954.1">
    <property type="nucleotide sequence ID" value="NZ_CP137640.1"/>
</dbReference>
<evidence type="ECO:0000259" key="2">
    <source>
        <dbReference type="PROSITE" id="PS51340"/>
    </source>
</evidence>
<name>A0ABZ2CQ41_9BACI</name>
<dbReference type="PROSITE" id="PS51340">
    <property type="entry name" value="MOSC"/>
    <property type="match status" value="1"/>
</dbReference>